<keyword evidence="5 8" id="KW-1133">Transmembrane helix</keyword>
<feature type="transmembrane region" description="Helical" evidence="8">
    <location>
        <begin position="380"/>
        <end position="397"/>
    </location>
</feature>
<evidence type="ECO:0000259" key="9">
    <source>
        <dbReference type="Pfam" id="PF01694"/>
    </source>
</evidence>
<evidence type="ECO:0000256" key="1">
    <source>
        <dbReference type="ARBA" id="ARBA00004141"/>
    </source>
</evidence>
<dbReference type="Gene3D" id="1.20.1540.10">
    <property type="entry name" value="Rhomboid-like"/>
    <property type="match status" value="1"/>
</dbReference>
<keyword evidence="4 10" id="KW-0378">Hydrolase</keyword>
<dbReference type="InterPro" id="IPR035952">
    <property type="entry name" value="Rhomboid-like_sf"/>
</dbReference>
<dbReference type="Pfam" id="PF14559">
    <property type="entry name" value="TPR_19"/>
    <property type="match status" value="1"/>
</dbReference>
<dbReference type="SMART" id="SM00028">
    <property type="entry name" value="TPR"/>
    <property type="match status" value="3"/>
</dbReference>
<dbReference type="InterPro" id="IPR011990">
    <property type="entry name" value="TPR-like_helical_dom_sf"/>
</dbReference>
<protein>
    <submittedName>
        <fullName evidence="10">Rhomboid family intramembrane serine protease</fullName>
        <ecNumber evidence="10">3.4.21.105</ecNumber>
    </submittedName>
</protein>
<reference evidence="10 11" key="1">
    <citation type="submission" date="2024-01" db="EMBL/GenBank/DDBJ databases">
        <title>Complete Genome Sequence of Alkalicoccus halolimnae BZ-SZ-XJ29T, a Moderately Halophilic Bacterium Isolated from a Salt Lake.</title>
        <authorList>
            <person name="Zhao B."/>
        </authorList>
    </citation>
    <scope>NUCLEOTIDE SEQUENCE [LARGE SCALE GENOMIC DNA]</scope>
    <source>
        <strain evidence="10 11">BZ-SZ-XJ29</strain>
    </source>
</reference>
<keyword evidence="10" id="KW-0645">Protease</keyword>
<keyword evidence="3 8" id="KW-0812">Transmembrane</keyword>
<evidence type="ECO:0000256" key="6">
    <source>
        <dbReference type="ARBA" id="ARBA00023136"/>
    </source>
</evidence>
<feature type="transmembrane region" description="Helical" evidence="8">
    <location>
        <begin position="298"/>
        <end position="316"/>
    </location>
</feature>
<sequence>MEYLAAEVRFWETVYHLINEEKFQIVHLNEEGPVVWLEDTREKNGSLLRLQLKSYDWSKQLRVDIKRVHESAKTVRKKLKLKHANVTNVIFAPLPPVDSYEDDVSKPLPFTAGGKKQMRTILIPMKELQEKLFPLATEWKLHEMPSYTPDNQMEEEEHQTHIKNVLRNSVRRTYEKKNEEERSIFMYGKPTLTFTLISAVFIVFLMMELQGSSMSTRTLINMGAKFDPLILDGEWWRFFSAMFLHIGFFHLFMNSLALFFLGNAVERIFGSYRFIFIYFTAGFFGSVASFVFNDNISAGASGAIFGLFGALLYFGLRNRRLFFRTFGMNVVVILVINLAFGFLVPMVDNGAHIGGLVGGFAASAMVSLPGRSSFKIQTGALLAAAAVGVVLVFAGYTQDPESPQLQAVYYELGREAVEDEDMADAISYFENVLEMNVEEGPIPEETLRSNTYFLLAYAHLSMDGYEEAEGYLREALVIRPDFHEAYYNLALIAYERENFNEAQELVERALELENNSDYEDLREEILDKTPEG</sequence>
<dbReference type="PROSITE" id="PS50005">
    <property type="entry name" value="TPR"/>
    <property type="match status" value="3"/>
</dbReference>
<dbReference type="KEGG" id="ahal:FTX54_007245"/>
<dbReference type="OrthoDB" id="9813074at2"/>
<feature type="repeat" description="TPR" evidence="7">
    <location>
        <begin position="483"/>
        <end position="516"/>
    </location>
</feature>
<gene>
    <name evidence="10" type="ORF">FTX54_007245</name>
</gene>
<feature type="transmembrane region" description="Helical" evidence="8">
    <location>
        <begin position="321"/>
        <end position="344"/>
    </location>
</feature>
<feature type="transmembrane region" description="Helical" evidence="8">
    <location>
        <begin position="235"/>
        <end position="262"/>
    </location>
</feature>
<dbReference type="PANTHER" id="PTHR43731">
    <property type="entry name" value="RHOMBOID PROTEASE"/>
    <property type="match status" value="1"/>
</dbReference>
<dbReference type="Pfam" id="PF01694">
    <property type="entry name" value="Rhomboid"/>
    <property type="match status" value="1"/>
</dbReference>
<organism evidence="10 11">
    <name type="scientific">Alkalicoccus halolimnae</name>
    <dbReference type="NCBI Taxonomy" id="1667239"/>
    <lineage>
        <taxon>Bacteria</taxon>
        <taxon>Bacillati</taxon>
        <taxon>Bacillota</taxon>
        <taxon>Bacilli</taxon>
        <taxon>Bacillales</taxon>
        <taxon>Bacillaceae</taxon>
        <taxon>Alkalicoccus</taxon>
    </lineage>
</organism>
<accession>A0A5C7FLX5</accession>
<evidence type="ECO:0000256" key="4">
    <source>
        <dbReference type="ARBA" id="ARBA00022801"/>
    </source>
</evidence>
<dbReference type="GO" id="GO:0006508">
    <property type="term" value="P:proteolysis"/>
    <property type="evidence" value="ECO:0007669"/>
    <property type="project" value="UniProtKB-KW"/>
</dbReference>
<dbReference type="SUPFAM" id="SSF48452">
    <property type="entry name" value="TPR-like"/>
    <property type="match status" value="1"/>
</dbReference>
<feature type="transmembrane region" description="Helical" evidence="8">
    <location>
        <begin position="274"/>
        <end position="292"/>
    </location>
</feature>
<dbReference type="Proteomes" id="UP000321816">
    <property type="component" value="Chromosome"/>
</dbReference>
<dbReference type="GO" id="GO:0004252">
    <property type="term" value="F:serine-type endopeptidase activity"/>
    <property type="evidence" value="ECO:0007669"/>
    <property type="project" value="InterPro"/>
</dbReference>
<dbReference type="PANTHER" id="PTHR43731:SF14">
    <property type="entry name" value="PRESENILIN-ASSOCIATED RHOMBOID-LIKE PROTEIN, MITOCHONDRIAL"/>
    <property type="match status" value="1"/>
</dbReference>
<dbReference type="SUPFAM" id="SSF144091">
    <property type="entry name" value="Rhomboid-like"/>
    <property type="match status" value="1"/>
</dbReference>
<dbReference type="AlphaFoldDB" id="A0A5C7FLX5"/>
<dbReference type="InterPro" id="IPR050925">
    <property type="entry name" value="Rhomboid_protease_S54"/>
</dbReference>
<dbReference type="InterPro" id="IPR019734">
    <property type="entry name" value="TPR_rpt"/>
</dbReference>
<keyword evidence="6 8" id="KW-0472">Membrane</keyword>
<comment type="similarity">
    <text evidence="2">Belongs to the peptidase S54 family.</text>
</comment>
<dbReference type="RefSeq" id="WP_147802900.1">
    <property type="nucleotide sequence ID" value="NZ_CP144914.1"/>
</dbReference>
<evidence type="ECO:0000313" key="10">
    <source>
        <dbReference type="EMBL" id="WWD81330.1"/>
    </source>
</evidence>
<evidence type="ECO:0000256" key="8">
    <source>
        <dbReference type="SAM" id="Phobius"/>
    </source>
</evidence>
<dbReference type="EC" id="3.4.21.105" evidence="10"/>
<evidence type="ECO:0000313" key="11">
    <source>
        <dbReference type="Proteomes" id="UP000321816"/>
    </source>
</evidence>
<feature type="transmembrane region" description="Helical" evidence="8">
    <location>
        <begin position="184"/>
        <end position="207"/>
    </location>
</feature>
<feature type="repeat" description="TPR" evidence="7">
    <location>
        <begin position="449"/>
        <end position="482"/>
    </location>
</feature>
<keyword evidence="7" id="KW-0802">TPR repeat</keyword>
<feature type="transmembrane region" description="Helical" evidence="8">
    <location>
        <begin position="350"/>
        <end position="368"/>
    </location>
</feature>
<dbReference type="Gene3D" id="1.25.40.10">
    <property type="entry name" value="Tetratricopeptide repeat domain"/>
    <property type="match status" value="1"/>
</dbReference>
<name>A0A5C7FLX5_9BACI</name>
<evidence type="ECO:0000256" key="5">
    <source>
        <dbReference type="ARBA" id="ARBA00022989"/>
    </source>
</evidence>
<evidence type="ECO:0000256" key="3">
    <source>
        <dbReference type="ARBA" id="ARBA00022692"/>
    </source>
</evidence>
<dbReference type="InterPro" id="IPR022764">
    <property type="entry name" value="Peptidase_S54_rhomboid_dom"/>
</dbReference>
<comment type="subcellular location">
    <subcellularLocation>
        <location evidence="1">Membrane</location>
        <topology evidence="1">Multi-pass membrane protein</topology>
    </subcellularLocation>
</comment>
<evidence type="ECO:0000256" key="2">
    <source>
        <dbReference type="ARBA" id="ARBA00009045"/>
    </source>
</evidence>
<dbReference type="EMBL" id="CP144914">
    <property type="protein sequence ID" value="WWD81330.1"/>
    <property type="molecule type" value="Genomic_DNA"/>
</dbReference>
<feature type="domain" description="Peptidase S54 rhomboid" evidence="9">
    <location>
        <begin position="233"/>
        <end position="367"/>
    </location>
</feature>
<proteinExistence type="inferred from homology"/>
<dbReference type="GO" id="GO:0016020">
    <property type="term" value="C:membrane"/>
    <property type="evidence" value="ECO:0007669"/>
    <property type="project" value="UniProtKB-SubCell"/>
</dbReference>
<feature type="repeat" description="TPR" evidence="7">
    <location>
        <begin position="406"/>
        <end position="439"/>
    </location>
</feature>
<keyword evidence="11" id="KW-1185">Reference proteome</keyword>
<evidence type="ECO:0000256" key="7">
    <source>
        <dbReference type="PROSITE-ProRule" id="PRU00339"/>
    </source>
</evidence>